<feature type="region of interest" description="Disordered" evidence="1">
    <location>
        <begin position="1"/>
        <end position="29"/>
    </location>
</feature>
<feature type="compositionally biased region" description="Basic and acidic residues" evidence="1">
    <location>
        <begin position="1"/>
        <end position="17"/>
    </location>
</feature>
<protein>
    <submittedName>
        <fullName evidence="2">Uncharacterized protein</fullName>
    </submittedName>
</protein>
<evidence type="ECO:0000256" key="1">
    <source>
        <dbReference type="SAM" id="MobiDB-lite"/>
    </source>
</evidence>
<dbReference type="Proteomes" id="UP000033385">
    <property type="component" value="Unassembled WGS sequence"/>
</dbReference>
<gene>
    <name evidence="2" type="ORF">APHNP_1110</name>
</gene>
<comment type="caution">
    <text evidence="2">The sequence shown here is derived from an EMBL/GenBank/DDBJ whole genome shotgun (WGS) entry which is preliminary data.</text>
</comment>
<organism evidence="2 3">
    <name type="scientific">Anaplasma phagocytophilum str. ApNP</name>
    <dbReference type="NCBI Taxonomy" id="1359153"/>
    <lineage>
        <taxon>Bacteria</taxon>
        <taxon>Pseudomonadati</taxon>
        <taxon>Pseudomonadota</taxon>
        <taxon>Alphaproteobacteria</taxon>
        <taxon>Rickettsiales</taxon>
        <taxon>Anaplasmataceae</taxon>
        <taxon>Anaplasma</taxon>
        <taxon>phagocytophilum group</taxon>
    </lineage>
</organism>
<reference evidence="2 3" key="1">
    <citation type="submission" date="2015-01" db="EMBL/GenBank/DDBJ databases">
        <title>Genome Sequencing of Rickettsiales.</title>
        <authorList>
            <person name="Daugherty S.C."/>
            <person name="Su Q."/>
            <person name="Abolude K."/>
            <person name="Beier-Sexton M."/>
            <person name="Carlyon J.A."/>
            <person name="Carter R."/>
            <person name="Day N.P."/>
            <person name="Dumler S.J."/>
            <person name="Dyachenko V."/>
            <person name="Godinez A."/>
            <person name="Kurtti T.J."/>
            <person name="Lichay M."/>
            <person name="Mullins K.E."/>
            <person name="Ott S."/>
            <person name="Pappas-Brown V."/>
            <person name="Paris D.H."/>
            <person name="Patel P."/>
            <person name="Richards A.L."/>
            <person name="Sadzewicz L."/>
            <person name="Sears K."/>
            <person name="Seidman D."/>
            <person name="Sengamalay N."/>
            <person name="Stenos J."/>
            <person name="Tallon L.J."/>
            <person name="Vincent G."/>
            <person name="Fraser C.M."/>
            <person name="Munderloh U."/>
            <person name="Dunning-Hotopp J.C."/>
        </authorList>
    </citation>
    <scope>NUCLEOTIDE SEQUENCE [LARGE SCALE GENOMIC DNA]</scope>
    <source>
        <strain evidence="2 3">ApNP</strain>
    </source>
</reference>
<sequence length="69" mass="7731">MRYKDTDNEARAHRVNDEGENDMGAPSVRSEAYVYDRKTGGDQELSSDVVIDYSVNAYPARNADGFLEV</sequence>
<evidence type="ECO:0000313" key="2">
    <source>
        <dbReference type="EMBL" id="KJV66826.1"/>
    </source>
</evidence>
<dbReference type="PATRIC" id="fig|1359153.3.peg.1142"/>
<proteinExistence type="predicted"/>
<name>A0A0F3NGC0_ANAPH</name>
<dbReference type="EMBL" id="LANW01000001">
    <property type="protein sequence ID" value="KJV66826.1"/>
    <property type="molecule type" value="Genomic_DNA"/>
</dbReference>
<dbReference type="AlphaFoldDB" id="A0A0F3NGC0"/>
<evidence type="ECO:0000313" key="3">
    <source>
        <dbReference type="Proteomes" id="UP000033385"/>
    </source>
</evidence>
<accession>A0A0F3NGC0</accession>